<evidence type="ECO:0000313" key="2">
    <source>
        <dbReference type="Proteomes" id="UP000479710"/>
    </source>
</evidence>
<dbReference type="InterPro" id="IPR008928">
    <property type="entry name" value="6-hairpin_glycosidase_sf"/>
</dbReference>
<dbReference type="PANTHER" id="PTHR22298">
    <property type="entry name" value="ENDO-1,4-BETA-GLUCANASE"/>
    <property type="match status" value="1"/>
</dbReference>
<gene>
    <name evidence="1" type="ORF">E2562_022096</name>
</gene>
<dbReference type="SUPFAM" id="SSF48208">
    <property type="entry name" value="Six-hairpin glycosidases"/>
    <property type="match status" value="1"/>
</dbReference>
<organism evidence="1 2">
    <name type="scientific">Oryza meyeriana var. granulata</name>
    <dbReference type="NCBI Taxonomy" id="110450"/>
    <lineage>
        <taxon>Eukaryota</taxon>
        <taxon>Viridiplantae</taxon>
        <taxon>Streptophyta</taxon>
        <taxon>Embryophyta</taxon>
        <taxon>Tracheophyta</taxon>
        <taxon>Spermatophyta</taxon>
        <taxon>Magnoliopsida</taxon>
        <taxon>Liliopsida</taxon>
        <taxon>Poales</taxon>
        <taxon>Poaceae</taxon>
        <taxon>BOP clade</taxon>
        <taxon>Oryzoideae</taxon>
        <taxon>Oryzeae</taxon>
        <taxon>Oryzinae</taxon>
        <taxon>Oryza</taxon>
        <taxon>Oryza meyeriana</taxon>
    </lineage>
</organism>
<comment type="caution">
    <text evidence="1">The sequence shown here is derived from an EMBL/GenBank/DDBJ whole genome shotgun (WGS) entry which is preliminary data.</text>
</comment>
<dbReference type="Gene3D" id="1.50.10.10">
    <property type="match status" value="1"/>
</dbReference>
<accession>A0A6G1ENS2</accession>
<evidence type="ECO:0000313" key="1">
    <source>
        <dbReference type="EMBL" id="KAF0926269.1"/>
    </source>
</evidence>
<name>A0A6G1ENS2_9ORYZ</name>
<dbReference type="InterPro" id="IPR012341">
    <property type="entry name" value="6hp_glycosidase-like_sf"/>
</dbReference>
<reference evidence="1 2" key="1">
    <citation type="submission" date="2019-11" db="EMBL/GenBank/DDBJ databases">
        <title>Whole genome sequence of Oryza granulata.</title>
        <authorList>
            <person name="Li W."/>
        </authorList>
    </citation>
    <scope>NUCLEOTIDE SEQUENCE [LARGE SCALE GENOMIC DNA]</scope>
    <source>
        <strain evidence="2">cv. Menghai</strain>
        <tissue evidence="1">Leaf</tissue>
    </source>
</reference>
<dbReference type="EMBL" id="SPHZ02000003">
    <property type="protein sequence ID" value="KAF0926269.1"/>
    <property type="molecule type" value="Genomic_DNA"/>
</dbReference>
<dbReference type="AlphaFoldDB" id="A0A6G1ENS2"/>
<dbReference type="GO" id="GO:0005975">
    <property type="term" value="P:carbohydrate metabolic process"/>
    <property type="evidence" value="ECO:0007669"/>
    <property type="project" value="InterPro"/>
</dbReference>
<keyword evidence="2" id="KW-1185">Reference proteome</keyword>
<protein>
    <submittedName>
        <fullName evidence="1">Uncharacterized protein</fullName>
    </submittedName>
</protein>
<sequence>MTNATGLACQNTFPEEEILFLLYLLMEEERDWSAAVELGDGRRRSHGGLHGSRQGGKIEGTTWLHKVSHCREYIKKNEVVLGASESINKFDWDNKHDGINILISKASAAPNPNLLVGTVVGRPSDATDVFPDACVMFQQSKPTTYINAATHGSSLSLTPG</sequence>
<dbReference type="Proteomes" id="UP000479710">
    <property type="component" value="Unassembled WGS sequence"/>
</dbReference>
<proteinExistence type="predicted"/>
<dbReference type="OrthoDB" id="1700483at2759"/>